<comment type="similarity">
    <text evidence="1 7">Belongs to the peptidase S8 family.</text>
</comment>
<dbReference type="Pfam" id="PF00082">
    <property type="entry name" value="Peptidase_S8"/>
    <property type="match status" value="1"/>
</dbReference>
<dbReference type="InterPro" id="IPR015500">
    <property type="entry name" value="Peptidase_S8_subtilisin-rel"/>
</dbReference>
<evidence type="ECO:0000259" key="10">
    <source>
        <dbReference type="Pfam" id="PF02225"/>
    </source>
</evidence>
<dbReference type="CDD" id="cd02120">
    <property type="entry name" value="PA_subtilisin_like"/>
    <property type="match status" value="1"/>
</dbReference>
<dbReference type="InterPro" id="IPR037045">
    <property type="entry name" value="S8pro/Inhibitor_I9_sf"/>
</dbReference>
<evidence type="ECO:0000256" key="4">
    <source>
        <dbReference type="ARBA" id="ARBA00022801"/>
    </source>
</evidence>
<keyword evidence="2 7" id="KW-0645">Protease</keyword>
<dbReference type="PROSITE" id="PS51892">
    <property type="entry name" value="SUBTILASE"/>
    <property type="match status" value="1"/>
</dbReference>
<feature type="domain" description="Peptidase S8/S53" evidence="9">
    <location>
        <begin position="147"/>
        <end position="600"/>
    </location>
</feature>
<evidence type="ECO:0000256" key="2">
    <source>
        <dbReference type="ARBA" id="ARBA00022670"/>
    </source>
</evidence>
<keyword evidence="3 8" id="KW-0732">Signal</keyword>
<evidence type="ECO:0000313" key="13">
    <source>
        <dbReference type="EMBL" id="KAL3698810.1"/>
    </source>
</evidence>
<dbReference type="Gene3D" id="3.30.70.80">
    <property type="entry name" value="Peptidase S8 propeptide/proteinase inhibitor I9"/>
    <property type="match status" value="1"/>
</dbReference>
<feature type="active site" description="Charge relay system" evidence="6 7">
    <location>
        <position position="156"/>
    </location>
</feature>
<dbReference type="InterPro" id="IPR003137">
    <property type="entry name" value="PA_domain"/>
</dbReference>
<dbReference type="CDD" id="cd04852">
    <property type="entry name" value="Peptidases_S8_3"/>
    <property type="match status" value="1"/>
</dbReference>
<evidence type="ECO:0000259" key="11">
    <source>
        <dbReference type="Pfam" id="PF05922"/>
    </source>
</evidence>
<dbReference type="EMBL" id="JBJQOH010000002">
    <property type="protein sequence ID" value="KAL3698810.1"/>
    <property type="molecule type" value="Genomic_DNA"/>
</dbReference>
<dbReference type="InterPro" id="IPR045051">
    <property type="entry name" value="SBT"/>
</dbReference>
<dbReference type="Gene3D" id="3.50.30.30">
    <property type="match status" value="1"/>
</dbReference>
<evidence type="ECO:0000256" key="7">
    <source>
        <dbReference type="PROSITE-ProRule" id="PRU01240"/>
    </source>
</evidence>
<dbReference type="PANTHER" id="PTHR10795">
    <property type="entry name" value="PROPROTEIN CONVERTASE SUBTILISIN/KEXIN"/>
    <property type="match status" value="1"/>
</dbReference>
<dbReference type="InterPro" id="IPR022398">
    <property type="entry name" value="Peptidase_S8_His-AS"/>
</dbReference>
<evidence type="ECO:0000256" key="1">
    <source>
        <dbReference type="ARBA" id="ARBA00011073"/>
    </source>
</evidence>
<dbReference type="InterPro" id="IPR034197">
    <property type="entry name" value="Peptidases_S8_3"/>
</dbReference>
<dbReference type="SUPFAM" id="SSF52743">
    <property type="entry name" value="Subtilisin-like"/>
    <property type="match status" value="1"/>
</dbReference>
<dbReference type="FunFam" id="3.40.50.200:FF:000006">
    <property type="entry name" value="Subtilisin-like protease SBT1.5"/>
    <property type="match status" value="1"/>
</dbReference>
<keyword evidence="14" id="KW-1185">Reference proteome</keyword>
<comment type="caution">
    <text evidence="13">The sequence shown here is derived from an EMBL/GenBank/DDBJ whole genome shotgun (WGS) entry which is preliminary data.</text>
</comment>
<dbReference type="GO" id="GO:0006508">
    <property type="term" value="P:proteolysis"/>
    <property type="evidence" value="ECO:0007669"/>
    <property type="project" value="UniProtKB-KW"/>
</dbReference>
<dbReference type="InterPro" id="IPR041469">
    <property type="entry name" value="Subtilisin-like_FN3"/>
</dbReference>
<evidence type="ECO:0000256" key="5">
    <source>
        <dbReference type="ARBA" id="ARBA00022825"/>
    </source>
</evidence>
<evidence type="ECO:0000256" key="8">
    <source>
        <dbReference type="SAM" id="SignalP"/>
    </source>
</evidence>
<dbReference type="Gene3D" id="2.60.40.2310">
    <property type="match status" value="1"/>
</dbReference>
<evidence type="ECO:0000259" key="9">
    <source>
        <dbReference type="Pfam" id="PF00082"/>
    </source>
</evidence>
<feature type="domain" description="PA" evidence="10">
    <location>
        <begin position="390"/>
        <end position="472"/>
    </location>
</feature>
<name>A0ABD3I8T0_9MARC</name>
<dbReference type="Gene3D" id="3.40.50.200">
    <property type="entry name" value="Peptidase S8/S53 domain"/>
    <property type="match status" value="1"/>
</dbReference>
<organism evidence="13 14">
    <name type="scientific">Riccia sorocarpa</name>
    <dbReference type="NCBI Taxonomy" id="122646"/>
    <lineage>
        <taxon>Eukaryota</taxon>
        <taxon>Viridiplantae</taxon>
        <taxon>Streptophyta</taxon>
        <taxon>Embryophyta</taxon>
        <taxon>Marchantiophyta</taxon>
        <taxon>Marchantiopsida</taxon>
        <taxon>Marchantiidae</taxon>
        <taxon>Marchantiales</taxon>
        <taxon>Ricciaceae</taxon>
        <taxon>Riccia</taxon>
    </lineage>
</organism>
<proteinExistence type="inferred from homology"/>
<dbReference type="PRINTS" id="PR00723">
    <property type="entry name" value="SUBTILISIN"/>
</dbReference>
<accession>A0ABD3I8T0</accession>
<reference evidence="13 14" key="1">
    <citation type="submission" date="2024-09" db="EMBL/GenBank/DDBJ databases">
        <title>Chromosome-scale assembly of Riccia sorocarpa.</title>
        <authorList>
            <person name="Paukszto L."/>
        </authorList>
    </citation>
    <scope>NUCLEOTIDE SEQUENCE [LARGE SCALE GENOMIC DNA]</scope>
    <source>
        <strain evidence="13">LP-2024</strain>
        <tissue evidence="13">Aerial parts of the thallus</tissue>
    </source>
</reference>
<feature type="signal peptide" evidence="8">
    <location>
        <begin position="1"/>
        <end position="31"/>
    </location>
</feature>
<feature type="active site" description="Charge relay system" evidence="6 7">
    <location>
        <position position="228"/>
    </location>
</feature>
<evidence type="ECO:0000259" key="12">
    <source>
        <dbReference type="Pfam" id="PF17766"/>
    </source>
</evidence>
<evidence type="ECO:0000256" key="6">
    <source>
        <dbReference type="PIRSR" id="PIRSR615500-1"/>
    </source>
</evidence>
<evidence type="ECO:0000313" key="14">
    <source>
        <dbReference type="Proteomes" id="UP001633002"/>
    </source>
</evidence>
<feature type="domain" description="Subtilisin-like protease fibronectin type-III" evidence="12">
    <location>
        <begin position="676"/>
        <end position="774"/>
    </location>
</feature>
<dbReference type="GO" id="GO:0004252">
    <property type="term" value="F:serine-type endopeptidase activity"/>
    <property type="evidence" value="ECO:0007669"/>
    <property type="project" value="UniProtKB-UniRule"/>
</dbReference>
<keyword evidence="4 7" id="KW-0378">Hydrolase</keyword>
<gene>
    <name evidence="13" type="ORF">R1sor_012886</name>
</gene>
<sequence>MDTTMRLPVSWRGLGFLCLLLNALCSSFAVAHDSDGTIHIIHLSTNPNKDGQEEPEMTHKAYLKAALGNSSDEVDSCLIYCYKNVFNGFAAKLTSEQVNTMTSLDGVISVIPNSFGKVQTTNSWRFLGVESRSDPLTGALWQKANFGEDVIIGIIDTGIWPESPSFRDDGIGPIPGRWKGECIDADLFTKDLCNRKLIGAKFFHDANPGVTNDTFLYDYNSARDIDGHGTHVSSIAAGNFVAGANSNGYANGTAKGGAPYARIATYKVCWTNAACSFADIVAAIDEAIADGVDVISISIGGTPQGTPFYLDMVSIASFNAMKHGILISFAAGNEGPYTETVNHVEPWVVTVAAGSQDRFLGADVHVGLAGERLPALKLRGSSRTNYSTISAPLAVLPEASRYCYNGTLDSTDVEGKIVFCLQGDISELWYDKAYVVEAAGGVGIIVGVTAEAFDYQLKTAPDFYGFPGVIVAAPDASLIESFISAGFGQYSAGAIQPVATIFGGRTLKGIRPSPTVGDFSGRGPNPVTPDILKPDIMAPGVDILAAFADNRVPYMIMYGTSMAAPHIGGIAALLKAIHPKWSPAAIKSAIMTSARIHDNTNRAIRDFDGSTATPFAVGSGFVNPVAAADPGLVYDASPRDYSLFLCALGYGDMNVEVISGAKNFCSKEKYYPAAANLNYPSLSVANLTDETTVITRRVANVGIPRSVYVVSYQAPPGVKMTISPTILRFTALYQTKTFKVKFQRTEPADYSKQTYIFGSYTWSSGRYHVKSPIVLGTQPYNTTQ</sequence>
<dbReference type="InterPro" id="IPR010259">
    <property type="entry name" value="S8pro/Inhibitor_I9"/>
</dbReference>
<dbReference type="Pfam" id="PF05922">
    <property type="entry name" value="Inhibitor_I9"/>
    <property type="match status" value="1"/>
</dbReference>
<protein>
    <submittedName>
        <fullName evidence="13">Uncharacterized protein</fullName>
    </submittedName>
</protein>
<evidence type="ECO:0000256" key="3">
    <source>
        <dbReference type="ARBA" id="ARBA00022729"/>
    </source>
</evidence>
<dbReference type="Proteomes" id="UP001633002">
    <property type="component" value="Unassembled WGS sequence"/>
</dbReference>
<dbReference type="Pfam" id="PF02225">
    <property type="entry name" value="PA"/>
    <property type="match status" value="1"/>
</dbReference>
<feature type="chain" id="PRO_5044821558" evidence="8">
    <location>
        <begin position="32"/>
        <end position="784"/>
    </location>
</feature>
<feature type="active site" description="Charge relay system" evidence="6 7">
    <location>
        <position position="561"/>
    </location>
</feature>
<dbReference type="AlphaFoldDB" id="A0ABD3I8T0"/>
<dbReference type="InterPro" id="IPR036852">
    <property type="entry name" value="Peptidase_S8/S53_dom_sf"/>
</dbReference>
<dbReference type="Pfam" id="PF17766">
    <property type="entry name" value="fn3_6"/>
    <property type="match status" value="1"/>
</dbReference>
<keyword evidence="5 7" id="KW-0720">Serine protease</keyword>
<feature type="domain" description="Inhibitor I9" evidence="11">
    <location>
        <begin position="39"/>
        <end position="115"/>
    </location>
</feature>
<dbReference type="PROSITE" id="PS00137">
    <property type="entry name" value="SUBTILASE_HIS"/>
    <property type="match status" value="1"/>
</dbReference>
<dbReference type="InterPro" id="IPR000209">
    <property type="entry name" value="Peptidase_S8/S53_dom"/>
</dbReference>